<accession>A0A1U9LG33</accession>
<dbReference type="AlphaFoldDB" id="A0A1U9LG33"/>
<evidence type="ECO:0000256" key="2">
    <source>
        <dbReference type="SAM" id="SignalP"/>
    </source>
</evidence>
<gene>
    <name evidence="3" type="ORF">A0U91_11245</name>
</gene>
<keyword evidence="2" id="KW-0732">Signal</keyword>
<evidence type="ECO:0000313" key="4">
    <source>
        <dbReference type="Proteomes" id="UP000189055"/>
    </source>
</evidence>
<feature type="region of interest" description="Disordered" evidence="1">
    <location>
        <begin position="55"/>
        <end position="79"/>
    </location>
</feature>
<evidence type="ECO:0000313" key="3">
    <source>
        <dbReference type="EMBL" id="AQT05339.1"/>
    </source>
</evidence>
<organism evidence="3 4">
    <name type="scientific">Acetobacter persici</name>
    <dbReference type="NCBI Taxonomy" id="1076596"/>
    <lineage>
        <taxon>Bacteria</taxon>
        <taxon>Pseudomonadati</taxon>
        <taxon>Pseudomonadota</taxon>
        <taxon>Alphaproteobacteria</taxon>
        <taxon>Acetobacterales</taxon>
        <taxon>Acetobacteraceae</taxon>
        <taxon>Acetobacter</taxon>
    </lineage>
</organism>
<dbReference type="KEGG" id="aper:A0U91_11245"/>
<feature type="chain" id="PRO_5012323939" evidence="2">
    <location>
        <begin position="30"/>
        <end position="211"/>
    </location>
</feature>
<protein>
    <submittedName>
        <fullName evidence="3">Uncharacterized protein</fullName>
    </submittedName>
</protein>
<dbReference type="STRING" id="1076596.A0U91_11245"/>
<dbReference type="EMBL" id="CP014687">
    <property type="protein sequence ID" value="AQT05339.1"/>
    <property type="molecule type" value="Genomic_DNA"/>
</dbReference>
<feature type="signal peptide" evidence="2">
    <location>
        <begin position="1"/>
        <end position="29"/>
    </location>
</feature>
<proteinExistence type="predicted"/>
<dbReference type="RefSeq" id="WP_077931124.1">
    <property type="nucleotide sequence ID" value="NZ_CP014687.1"/>
</dbReference>
<dbReference type="Proteomes" id="UP000189055">
    <property type="component" value="Chromosome"/>
</dbReference>
<feature type="region of interest" description="Disordered" evidence="1">
    <location>
        <begin position="189"/>
        <end position="211"/>
    </location>
</feature>
<reference evidence="3 4" key="1">
    <citation type="submission" date="2016-03" db="EMBL/GenBank/DDBJ databases">
        <title>Acetic acid bacteria sequencing.</title>
        <authorList>
            <person name="Brandt J."/>
            <person name="Jakob F."/>
            <person name="Vogel R.F."/>
        </authorList>
    </citation>
    <scope>NUCLEOTIDE SEQUENCE [LARGE SCALE GENOMIC DNA]</scope>
    <source>
        <strain evidence="3 4">TMW2.1084</strain>
    </source>
</reference>
<name>A0A1U9LG33_9PROT</name>
<sequence>MTSLLKTRFLLSLCSGVALVAGAGGAAFARPNHLLPQYQVLGQATQSAQSTDTAATASATAITPTSTTPSSGSGATASAQTGASASSASASPLLARTARLRSVLTASPLASNAPVYGPTRPPGGLDAATGVPALWQNATIGQIGAMADGSVQQSDKNSPNGVAGLDATGTMTAPVSGDLSSATARISAAGAAGRTLCRPVEREGFRSGAGR</sequence>
<evidence type="ECO:0000256" key="1">
    <source>
        <dbReference type="SAM" id="MobiDB-lite"/>
    </source>
</evidence>